<keyword evidence="2" id="KW-1185">Reference proteome</keyword>
<dbReference type="EMBL" id="RQTK01000069">
    <property type="protein sequence ID" value="RUS88982.1"/>
    <property type="molecule type" value="Genomic_DNA"/>
</dbReference>
<sequence>MYFISSSISSSISSLPLSSFGKCISSHHQYRPPYRPCPYLVLENVFQSSISSLPESRPPSLPPLLEDRQLSTETLSSRSSSKSSLPGSAPALPSLVDTVFMRFTLARWFLNQSCTFLGSSLGNLCRYSHVLSSSQNLSIMKADGCVSSRNHFSSLGISVSGSMNTRVRRLRGSEPDIWPRA</sequence>
<name>A0A3S1A2J7_ELYCH</name>
<gene>
    <name evidence="1" type="ORF">EGW08_003229</name>
</gene>
<comment type="caution">
    <text evidence="1">The sequence shown here is derived from an EMBL/GenBank/DDBJ whole genome shotgun (WGS) entry which is preliminary data.</text>
</comment>
<dbReference type="Proteomes" id="UP000271974">
    <property type="component" value="Unassembled WGS sequence"/>
</dbReference>
<feature type="non-terminal residue" evidence="1">
    <location>
        <position position="181"/>
    </location>
</feature>
<reference evidence="1 2" key="1">
    <citation type="submission" date="2019-01" db="EMBL/GenBank/DDBJ databases">
        <title>A draft genome assembly of the solar-powered sea slug Elysia chlorotica.</title>
        <authorList>
            <person name="Cai H."/>
            <person name="Li Q."/>
            <person name="Fang X."/>
            <person name="Li J."/>
            <person name="Curtis N.E."/>
            <person name="Altenburger A."/>
            <person name="Shibata T."/>
            <person name="Feng M."/>
            <person name="Maeda T."/>
            <person name="Schwartz J.A."/>
            <person name="Shigenobu S."/>
            <person name="Lundholm N."/>
            <person name="Nishiyama T."/>
            <person name="Yang H."/>
            <person name="Hasebe M."/>
            <person name="Li S."/>
            <person name="Pierce S.K."/>
            <person name="Wang J."/>
        </authorList>
    </citation>
    <scope>NUCLEOTIDE SEQUENCE [LARGE SCALE GENOMIC DNA]</scope>
    <source>
        <strain evidence="1">EC2010</strain>
        <tissue evidence="1">Whole organism of an adult</tissue>
    </source>
</reference>
<organism evidence="1 2">
    <name type="scientific">Elysia chlorotica</name>
    <name type="common">Eastern emerald elysia</name>
    <name type="synonym">Sea slug</name>
    <dbReference type="NCBI Taxonomy" id="188477"/>
    <lineage>
        <taxon>Eukaryota</taxon>
        <taxon>Metazoa</taxon>
        <taxon>Spiralia</taxon>
        <taxon>Lophotrochozoa</taxon>
        <taxon>Mollusca</taxon>
        <taxon>Gastropoda</taxon>
        <taxon>Heterobranchia</taxon>
        <taxon>Euthyneura</taxon>
        <taxon>Panpulmonata</taxon>
        <taxon>Sacoglossa</taxon>
        <taxon>Placobranchoidea</taxon>
        <taxon>Plakobranchidae</taxon>
        <taxon>Elysia</taxon>
    </lineage>
</organism>
<evidence type="ECO:0000313" key="1">
    <source>
        <dbReference type="EMBL" id="RUS88982.1"/>
    </source>
</evidence>
<evidence type="ECO:0000313" key="2">
    <source>
        <dbReference type="Proteomes" id="UP000271974"/>
    </source>
</evidence>
<dbReference type="AlphaFoldDB" id="A0A3S1A2J7"/>
<accession>A0A3S1A2J7</accession>
<proteinExistence type="predicted"/>
<protein>
    <submittedName>
        <fullName evidence="1">Uncharacterized protein</fullName>
    </submittedName>
</protein>